<protein>
    <submittedName>
        <fullName evidence="1">Uncharacterized protein</fullName>
    </submittedName>
</protein>
<evidence type="ECO:0000313" key="2">
    <source>
        <dbReference type="Proteomes" id="UP000239590"/>
    </source>
</evidence>
<evidence type="ECO:0000313" key="1">
    <source>
        <dbReference type="EMBL" id="PQA60001.1"/>
    </source>
</evidence>
<sequence>MLLMKNYLFMALALTMALAAWFWLDRPEGSPRLLSGTSTTTLASPKEINRLTLTAPAGRAALNQIPTYQLPKGAINTISTDFDFNVQAEQVKKGAINYVHLTMLADLHGGFHHPQWNQRGIQPGRLKPILAAYNLPKTTGVYRMMYSNVFPGNWMDSPQVAQRYQEVYNAVRGYAIDLPMEVGWGDHPILLDLDLEEGPYTYLGVKTLCRAIREVKDKYPNVSFQVYCSSHNSLCNEAGGSEQNPSGKLANMQRYLMFKEAGVTVFPGTLPYFHLPYYFWNDPSHEPSVIGPGKLYASQADYASKSLHPIQKKLEWTDAYFQTLPAGHRPQNIEWIMSVYEGGNDGTGAWPAVGSWILESMSLWGYVTGSYRYGGGLYNWTDSRKRTIGQDYIEAGKWRSFQFNRFWNDPNTQYNLLLEFSIDNGKTWQTDKRPGTQILAENQDPRPYIRGALSKGELLVVATAGQPTHLGTGSQSVLVRYQGTQFPMTLKSQTVHAATVSIDD</sequence>
<keyword evidence="2" id="KW-1185">Reference proteome</keyword>
<gene>
    <name evidence="1" type="ORF">C5O19_10370</name>
</gene>
<name>A0A2S7IQL3_9BACT</name>
<dbReference type="AlphaFoldDB" id="A0A2S7IQL3"/>
<organism evidence="1 2">
    <name type="scientific">Siphonobacter curvatus</name>
    <dbReference type="NCBI Taxonomy" id="2094562"/>
    <lineage>
        <taxon>Bacteria</taxon>
        <taxon>Pseudomonadati</taxon>
        <taxon>Bacteroidota</taxon>
        <taxon>Cytophagia</taxon>
        <taxon>Cytophagales</taxon>
        <taxon>Cytophagaceae</taxon>
        <taxon>Siphonobacter</taxon>
    </lineage>
</organism>
<reference evidence="2" key="1">
    <citation type="submission" date="2018-02" db="EMBL/GenBank/DDBJ databases">
        <title>Genome sequencing of Solimonas sp. HR-BB.</title>
        <authorList>
            <person name="Lee Y."/>
            <person name="Jeon C.O."/>
        </authorList>
    </citation>
    <scope>NUCLEOTIDE SEQUENCE [LARGE SCALE GENOMIC DNA]</scope>
    <source>
        <strain evidence="2">HR-U</strain>
    </source>
</reference>
<comment type="caution">
    <text evidence="1">The sequence shown here is derived from an EMBL/GenBank/DDBJ whole genome shotgun (WGS) entry which is preliminary data.</text>
</comment>
<accession>A0A2S7IQL3</accession>
<proteinExistence type="predicted"/>
<dbReference type="EMBL" id="PTRA01000001">
    <property type="protein sequence ID" value="PQA60001.1"/>
    <property type="molecule type" value="Genomic_DNA"/>
</dbReference>
<dbReference type="Proteomes" id="UP000239590">
    <property type="component" value="Unassembled WGS sequence"/>
</dbReference>